<evidence type="ECO:0000313" key="5">
    <source>
        <dbReference type="EMBL" id="PRP76428.1"/>
    </source>
</evidence>
<evidence type="ECO:0000313" key="6">
    <source>
        <dbReference type="Proteomes" id="UP000241769"/>
    </source>
</evidence>
<dbReference type="GO" id="GO:0006999">
    <property type="term" value="P:nuclear pore organization"/>
    <property type="evidence" value="ECO:0007669"/>
    <property type="project" value="TreeGrafter"/>
</dbReference>
<dbReference type="Proteomes" id="UP000241769">
    <property type="component" value="Unassembled WGS sequence"/>
</dbReference>
<keyword evidence="6" id="KW-1185">Reference proteome</keyword>
<evidence type="ECO:0000256" key="2">
    <source>
        <dbReference type="ARBA" id="ARBA00005892"/>
    </source>
</evidence>
<dbReference type="EMBL" id="MDYQ01000326">
    <property type="protein sequence ID" value="PRP76428.1"/>
    <property type="molecule type" value="Genomic_DNA"/>
</dbReference>
<protein>
    <submittedName>
        <fullName evidence="5">Uncharacterized protein</fullName>
    </submittedName>
</protein>
<keyword evidence="3" id="KW-0813">Transport</keyword>
<dbReference type="Pfam" id="PF11894">
    <property type="entry name" value="Nup192"/>
    <property type="match status" value="1"/>
</dbReference>
<dbReference type="GO" id="GO:0017056">
    <property type="term" value="F:structural constituent of nuclear pore"/>
    <property type="evidence" value="ECO:0007669"/>
    <property type="project" value="TreeGrafter"/>
</dbReference>
<proteinExistence type="inferred from homology"/>
<evidence type="ECO:0000256" key="4">
    <source>
        <dbReference type="ARBA" id="ARBA00023242"/>
    </source>
</evidence>
<name>A0A2P6MXK4_9EUKA</name>
<dbReference type="InParanoid" id="A0A2P6MXK4"/>
<comment type="similarity">
    <text evidence="2">Belongs to the NUP186/NUP192/NUP205 family.</text>
</comment>
<organism evidence="5 6">
    <name type="scientific">Planoprotostelium fungivorum</name>
    <dbReference type="NCBI Taxonomy" id="1890364"/>
    <lineage>
        <taxon>Eukaryota</taxon>
        <taxon>Amoebozoa</taxon>
        <taxon>Evosea</taxon>
        <taxon>Variosea</taxon>
        <taxon>Cavosteliida</taxon>
        <taxon>Cavosteliaceae</taxon>
        <taxon>Planoprotostelium</taxon>
    </lineage>
</organism>
<comment type="caution">
    <text evidence="5">The sequence shown here is derived from an EMBL/GenBank/DDBJ whole genome shotgun (WGS) entry which is preliminary data.</text>
</comment>
<dbReference type="PANTHER" id="PTHR31344">
    <property type="entry name" value="NUCLEAR PORE COMPLEX PROTEIN NUP205"/>
    <property type="match status" value="1"/>
</dbReference>
<dbReference type="InterPro" id="IPR021827">
    <property type="entry name" value="Nup186/Nup192/Nup205"/>
</dbReference>
<keyword evidence="4" id="KW-0539">Nucleus</keyword>
<sequence length="1757" mass="198018">MGALTSPYPTDFGDLKAALSEAAEGHKHNASQLGDSYVVNRKALRTILSSFSDILLDPLSYWTKNGPSEKSKADLSSGKIVVNGTTYTANSTFIEESLQVSIALKYNEIASAALLKRAYDQVNGYSSDETHASEISRFSTTGLLAAQEIYYQDRNILLTCLSDIIKFELRDVPCRQIITEFRDKLIHNGLIKNIIGCLNPARFQQDMSTIPNNQQEMKAEERLILCECLFFLFYNTSAVSEDYMAVLSLLRESLKHASLFKAASQQTRNSLTLINDILLLTVLTLLQTEIPKANVTSREGSPYNALKKDGILLKNLNSTIKDWMNSSSGDIQSAGFANVVALAWQMTLKAMDEAPVSRNEADQLIDQFEQTNVNTISSCYSTLTTVVMELAHLTIQSENLSVYVDTLHQLNLLTIQSSWRWEALQLGAMLSYMSKLYEYNPISGAELCVNTRPGRGTDERSLFASRCMEKVNVAYSTLLSPFLDFLSAASSSPVGAQSVYNLMTNSNVPRLTPSFFYDTIRRYIRDCHERQIQMSSPEIQCLVSFLRLMATMSDNSPEVRARLLHHSEWKYEDLFSLVRCGVPTVIKAEALQILRSLSKSSEVVHKMWAQLENYDLLGIRGGQGETGIRFELEEVESRYQQYNYSTAFVSLVERLSRGTIPHQLGSPHRVPGIIPFINFARNQLLSGFDKRQYRIPSEKWKVAKSTLSLLHTILESYQINLEDFTKVQVQVRGVYVEGDKSAGYNVLSEILSGASVTLEKIRFILLHASHSLRDSRFMENGKYMEDATEISLKILNRVFLLETEFLNKMRLSDAPQLCTPLDQRISSDQQMMLHISKLVDYPFKSSIGLESIRCIDQFSHRQNTIVQILLESGAEMDVFARFSSRLEQEEDAMTEEAEDSQLFEEGKERESTESVRLAIIQLIYNHISQYRGVSHFLLGFDFAKSREKELKLASPEHVSCLRVSALLLESPEFYGRHPELAEKILELFHALCTDETTSPSVMSFLRQKAFFSKQLSRYLYNEVEPSKQSHILMQRAWIVKMLTLEVHLSAPKNDEEGLLSHDAMDTITHLMFRLQSRSYDHPSSDFATIIDLLEGELQMYGGLCNSFPITGIHTELVVPPAPPAAKEWIQSSTYSDEKGQQKIDHRLLYQSMVAAQSKVGRAMSQSEVEQMILPVIEWATQYNQMTSRAHAQLHLFTAWADLISICLVDRYRSIRNGGGESMIYQLLAILLRKLPNNNPVAEMSERIGECVLFIVSKMRENAVSERIDGTDGDASLETLFHLLKSIVTSSSHASATLRGYLYSSILQFTQFIQDSNGLNYGIDMKEVAKDSIRRRIYENVSKILQKEGLLRAACEDTTGSHPGWQSVAYSLIALLLQYDDAGYHRSKLRETGFLSHFINTIKGSEENLKMMIVDVAGDIRNSYVYECQMGLLSTYAADSLGAQILMSMGIISTFSTFTFIDAIPHESASVYLSHPYRSLMLTSHRYGSYMASIQYNRLIYPVLSTLNVLVFHHPQGNSALLSQVLDFILEHSQVVDIILRNHDPSSSDSVRIVTAVLSLLENVLREDPNAYPYIMKKSTSIINSIVQLFGKYTERVAAGRIDSDGANDRMDIDLSQQIVATMRALSDVTASKEQLLFISSKTEMKPTVVQLASQIESADHLSWLRLLDSHNHDASSKNRAALYWIAESLVYILYKQIELNGSFDQSKIPQKALGTTLNIVIELASATMKTQDGMDNGIDALTRSCQLSLRQIRDLLQ</sequence>
<evidence type="ECO:0000256" key="3">
    <source>
        <dbReference type="ARBA" id="ARBA00022448"/>
    </source>
</evidence>
<dbReference type="STRING" id="1890364.A0A2P6MXK4"/>
<dbReference type="OrthoDB" id="2019644at2759"/>
<comment type="subcellular location">
    <subcellularLocation>
        <location evidence="1">Nucleus</location>
    </subcellularLocation>
</comment>
<reference evidence="5 6" key="1">
    <citation type="journal article" date="2018" name="Genome Biol. Evol.">
        <title>Multiple Roots of Fruiting Body Formation in Amoebozoa.</title>
        <authorList>
            <person name="Hillmann F."/>
            <person name="Forbes G."/>
            <person name="Novohradska S."/>
            <person name="Ferling I."/>
            <person name="Riege K."/>
            <person name="Groth M."/>
            <person name="Westermann M."/>
            <person name="Marz M."/>
            <person name="Spaller T."/>
            <person name="Winckler T."/>
            <person name="Schaap P."/>
            <person name="Glockner G."/>
        </authorList>
    </citation>
    <scope>NUCLEOTIDE SEQUENCE [LARGE SCALE GENOMIC DNA]</scope>
    <source>
        <strain evidence="5 6">Jena</strain>
    </source>
</reference>
<dbReference type="PANTHER" id="PTHR31344:SF0">
    <property type="entry name" value="NUCLEAR PORE COMPLEX PROTEIN NUP205"/>
    <property type="match status" value="1"/>
</dbReference>
<evidence type="ECO:0000256" key="1">
    <source>
        <dbReference type="ARBA" id="ARBA00004123"/>
    </source>
</evidence>
<dbReference type="GO" id="GO:0044611">
    <property type="term" value="C:nuclear pore inner ring"/>
    <property type="evidence" value="ECO:0007669"/>
    <property type="project" value="TreeGrafter"/>
</dbReference>
<accession>A0A2P6MXK4</accession>
<gene>
    <name evidence="5" type="ORF">PROFUN_12040</name>
</gene>